<dbReference type="EMBL" id="MU154578">
    <property type="protein sequence ID" value="KAF9493973.1"/>
    <property type="molecule type" value="Genomic_DNA"/>
</dbReference>
<accession>A0A9P6DF29</accession>
<evidence type="ECO:0000313" key="3">
    <source>
        <dbReference type="Proteomes" id="UP000807025"/>
    </source>
</evidence>
<name>A0A9P6DF29_PLEER</name>
<sequence>MWKTLVQRLIRSCENIEAQLRTLYRFFTEPDARLSQISFDSMEGELHSVYGTRSPRTELAHFWHNEEKRNELPIHLKEHADRLAASLLADRYSVPSYHLNPTPNATVFSARPSTAKQIQFKEMPDIVPAHPISRIPGLSSPRARIGGPLSRSGSGTQALPPHFPDDNRAGPSHAVTRPRRPPAADRGDNNNPPNPPGAPQEAGGTGEPPDDGSDGSGGGDDRRPNWPRGRWPRRGRNPEDPGDPGDNQGRDHRPRRRGPPGGLDNLSDPHDPDGKGPRHRSPPHAERWQVNHKIPLSSLPEWNGEGKTLIDYLTDLMSYSDLDEMMKSDIAQIAPTQFTLAAKDWFTTLPFEARRVATSSFDEFILCLREHFMDAHWIDERTIEYEEMRFQQPGHARELPLQFIQRRLKYSHFLFSENDENDVGMVHRVLRAQPACWAIHLNTESCSTVVELLHKLKVMNEGLIADWERSESAKHSRPSTVHDSSSLRRFYSRKSSVHNTLGAEARLETSGLEEELGKATPSNAMIRKKAILHPEIKGAGYALAHATYVEIALTTRDGKR</sequence>
<feature type="compositionally biased region" description="Basic and acidic residues" evidence="1">
    <location>
        <begin position="267"/>
        <end position="276"/>
    </location>
</feature>
<evidence type="ECO:0008006" key="4">
    <source>
        <dbReference type="Google" id="ProtNLM"/>
    </source>
</evidence>
<gene>
    <name evidence="2" type="ORF">BDN71DRAFT_1508035</name>
</gene>
<dbReference type="Proteomes" id="UP000807025">
    <property type="component" value="Unassembled WGS sequence"/>
</dbReference>
<comment type="caution">
    <text evidence="2">The sequence shown here is derived from an EMBL/GenBank/DDBJ whole genome shotgun (WGS) entry which is preliminary data.</text>
</comment>
<keyword evidence="3" id="KW-1185">Reference proteome</keyword>
<evidence type="ECO:0000313" key="2">
    <source>
        <dbReference type="EMBL" id="KAF9493973.1"/>
    </source>
</evidence>
<dbReference type="OrthoDB" id="2802262at2759"/>
<organism evidence="2 3">
    <name type="scientific">Pleurotus eryngii</name>
    <name type="common">Boletus of the steppes</name>
    <dbReference type="NCBI Taxonomy" id="5323"/>
    <lineage>
        <taxon>Eukaryota</taxon>
        <taxon>Fungi</taxon>
        <taxon>Dikarya</taxon>
        <taxon>Basidiomycota</taxon>
        <taxon>Agaricomycotina</taxon>
        <taxon>Agaricomycetes</taxon>
        <taxon>Agaricomycetidae</taxon>
        <taxon>Agaricales</taxon>
        <taxon>Pleurotineae</taxon>
        <taxon>Pleurotaceae</taxon>
        <taxon>Pleurotus</taxon>
    </lineage>
</organism>
<dbReference type="AlphaFoldDB" id="A0A9P6DF29"/>
<protein>
    <recommendedName>
        <fullName evidence="4">Retrotransposon gag domain-containing protein</fullName>
    </recommendedName>
</protein>
<feature type="region of interest" description="Disordered" evidence="1">
    <location>
        <begin position="127"/>
        <end position="288"/>
    </location>
</feature>
<reference evidence="2" key="1">
    <citation type="submission" date="2020-11" db="EMBL/GenBank/DDBJ databases">
        <authorList>
            <consortium name="DOE Joint Genome Institute"/>
            <person name="Ahrendt S."/>
            <person name="Riley R."/>
            <person name="Andreopoulos W."/>
            <person name="Labutti K."/>
            <person name="Pangilinan J."/>
            <person name="Ruiz-Duenas F.J."/>
            <person name="Barrasa J.M."/>
            <person name="Sanchez-Garcia M."/>
            <person name="Camarero S."/>
            <person name="Miyauchi S."/>
            <person name="Serrano A."/>
            <person name="Linde D."/>
            <person name="Babiker R."/>
            <person name="Drula E."/>
            <person name="Ayuso-Fernandez I."/>
            <person name="Pacheco R."/>
            <person name="Padilla G."/>
            <person name="Ferreira P."/>
            <person name="Barriuso J."/>
            <person name="Kellner H."/>
            <person name="Castanera R."/>
            <person name="Alfaro M."/>
            <person name="Ramirez L."/>
            <person name="Pisabarro A.G."/>
            <person name="Kuo A."/>
            <person name="Tritt A."/>
            <person name="Lipzen A."/>
            <person name="He G."/>
            <person name="Yan M."/>
            <person name="Ng V."/>
            <person name="Cullen D."/>
            <person name="Martin F."/>
            <person name="Rosso M.-N."/>
            <person name="Henrissat B."/>
            <person name="Hibbett D."/>
            <person name="Martinez A.T."/>
            <person name="Grigoriev I.V."/>
        </authorList>
    </citation>
    <scope>NUCLEOTIDE SEQUENCE</scope>
    <source>
        <strain evidence="2">ATCC 90797</strain>
    </source>
</reference>
<evidence type="ECO:0000256" key="1">
    <source>
        <dbReference type="SAM" id="MobiDB-lite"/>
    </source>
</evidence>
<proteinExistence type="predicted"/>